<organism evidence="8 9">
    <name type="scientific">Paraburkholderia terricola</name>
    <dbReference type="NCBI Taxonomy" id="169427"/>
    <lineage>
        <taxon>Bacteria</taxon>
        <taxon>Pseudomonadati</taxon>
        <taxon>Pseudomonadota</taxon>
        <taxon>Betaproteobacteria</taxon>
        <taxon>Burkholderiales</taxon>
        <taxon>Burkholderiaceae</taxon>
        <taxon>Paraburkholderia</taxon>
    </lineage>
</organism>
<evidence type="ECO:0000256" key="1">
    <source>
        <dbReference type="ARBA" id="ARBA00022714"/>
    </source>
</evidence>
<dbReference type="SUPFAM" id="SSF55961">
    <property type="entry name" value="Bet v1-like"/>
    <property type="match status" value="1"/>
</dbReference>
<dbReference type="PANTHER" id="PTHR21266">
    <property type="entry name" value="IRON-SULFUR DOMAIN CONTAINING PROTEIN"/>
    <property type="match status" value="1"/>
</dbReference>
<dbReference type="InterPro" id="IPR050584">
    <property type="entry name" value="Cholesterol_7-desaturase"/>
</dbReference>
<dbReference type="CDD" id="cd08878">
    <property type="entry name" value="RHO_alpha_C_DMO-like"/>
    <property type="match status" value="1"/>
</dbReference>
<dbReference type="EC" id="1.14.13.82" evidence="8"/>
<keyword evidence="2" id="KW-0479">Metal-binding</keyword>
<feature type="region of interest" description="Disordered" evidence="6">
    <location>
        <begin position="341"/>
        <end position="361"/>
    </location>
</feature>
<keyword evidence="9" id="KW-1185">Reference proteome</keyword>
<dbReference type="Gene3D" id="3.90.380.10">
    <property type="entry name" value="Naphthalene 1,2-dioxygenase Alpha Subunit, Chain A, domain 1"/>
    <property type="match status" value="1"/>
</dbReference>
<evidence type="ECO:0000313" key="8">
    <source>
        <dbReference type="EMBL" id="MDR6409122.1"/>
    </source>
</evidence>
<evidence type="ECO:0000256" key="4">
    <source>
        <dbReference type="ARBA" id="ARBA00023004"/>
    </source>
</evidence>
<keyword evidence="4" id="KW-0408">Iron</keyword>
<sequence>MPYLLNAWYVAALSSEVTTQAPFARTLLDQPVVLYRDASGEAVALDDRCPHRFAPLSRGQVVDGALACPYHGLRFGSDGHCMFNPHGDGRVPAHARTRCYPTRERYGAVWFWPGDPERAQTAPLPAFDFLDPLHNFTSENYLPTRANYQLSADNLLDLSHFQYLHAGTLGSDEMARSTVRAAVDGDTVSVHREATGEHLQPMLMRAFNLAHGTRADRQLDVRWMPPGLLSIAVAVCESGVPELTRVSLSAHWLTPESVASTHYFFAFGLPRDMGEQGAELVRQAARNLIAPFRDEDLPMLEAQQRTIGERDFWSLRPAMLPIDAGAVHARRIMQRLIAEEQRQAEEERGSPQRKAAHAACE</sequence>
<evidence type="ECO:0000313" key="9">
    <source>
        <dbReference type="Proteomes" id="UP001264340"/>
    </source>
</evidence>
<dbReference type="PANTHER" id="PTHR21266:SF60">
    <property type="entry name" value="3-KETOSTEROID-9-ALPHA-MONOOXYGENASE, OXYGENASE COMPONENT"/>
    <property type="match status" value="1"/>
</dbReference>
<feature type="domain" description="Rieske" evidence="7">
    <location>
        <begin position="8"/>
        <end position="111"/>
    </location>
</feature>
<name>A0ABU1LQT1_9BURK</name>
<evidence type="ECO:0000259" key="7">
    <source>
        <dbReference type="PROSITE" id="PS51296"/>
    </source>
</evidence>
<dbReference type="InterPro" id="IPR017941">
    <property type="entry name" value="Rieske_2Fe-2S"/>
</dbReference>
<reference evidence="8 9" key="1">
    <citation type="submission" date="2023-07" db="EMBL/GenBank/DDBJ databases">
        <title>Sorghum-associated microbial communities from plants grown in Nebraska, USA.</title>
        <authorList>
            <person name="Schachtman D."/>
        </authorList>
    </citation>
    <scope>NUCLEOTIDE SEQUENCE [LARGE SCALE GENOMIC DNA]</scope>
    <source>
        <strain evidence="8 9">DS1316</strain>
    </source>
</reference>
<keyword evidence="8" id="KW-0503">Monooxygenase</keyword>
<dbReference type="Proteomes" id="UP001264340">
    <property type="component" value="Unassembled WGS sequence"/>
</dbReference>
<dbReference type="SUPFAM" id="SSF50022">
    <property type="entry name" value="ISP domain"/>
    <property type="match status" value="1"/>
</dbReference>
<dbReference type="Pfam" id="PF19112">
    <property type="entry name" value="VanA_C"/>
    <property type="match status" value="1"/>
</dbReference>
<dbReference type="GO" id="GO:0018489">
    <property type="term" value="F:vanillate monooxygenase activity"/>
    <property type="evidence" value="ECO:0007669"/>
    <property type="project" value="UniProtKB-EC"/>
</dbReference>
<keyword evidence="5" id="KW-0411">Iron-sulfur</keyword>
<comment type="caution">
    <text evidence="8">The sequence shown here is derived from an EMBL/GenBank/DDBJ whole genome shotgun (WGS) entry which is preliminary data.</text>
</comment>
<feature type="compositionally biased region" description="Basic and acidic residues" evidence="6">
    <location>
        <begin position="341"/>
        <end position="350"/>
    </location>
</feature>
<dbReference type="Pfam" id="PF00355">
    <property type="entry name" value="Rieske"/>
    <property type="match status" value="1"/>
</dbReference>
<dbReference type="InterPro" id="IPR044043">
    <property type="entry name" value="VanA_C_cat"/>
</dbReference>
<protein>
    <submittedName>
        <fullName evidence="8">Vanillate O-demethylase monooxygenase subunit</fullName>
        <ecNumber evidence="8">1.14.13.82</ecNumber>
    </submittedName>
</protein>
<dbReference type="PROSITE" id="PS51296">
    <property type="entry name" value="RIESKE"/>
    <property type="match status" value="1"/>
</dbReference>
<dbReference type="RefSeq" id="WP_310120530.1">
    <property type="nucleotide sequence ID" value="NZ_JAVDQV010000007.1"/>
</dbReference>
<keyword evidence="3 8" id="KW-0560">Oxidoreductase</keyword>
<dbReference type="InterPro" id="IPR036922">
    <property type="entry name" value="Rieske_2Fe-2S_sf"/>
</dbReference>
<gene>
    <name evidence="8" type="ORF">J2804_002526</name>
</gene>
<evidence type="ECO:0000256" key="2">
    <source>
        <dbReference type="ARBA" id="ARBA00022723"/>
    </source>
</evidence>
<evidence type="ECO:0000256" key="5">
    <source>
        <dbReference type="ARBA" id="ARBA00023014"/>
    </source>
</evidence>
<proteinExistence type="predicted"/>
<keyword evidence="1" id="KW-0001">2Fe-2S</keyword>
<evidence type="ECO:0000256" key="3">
    <source>
        <dbReference type="ARBA" id="ARBA00023002"/>
    </source>
</evidence>
<evidence type="ECO:0000256" key="6">
    <source>
        <dbReference type="SAM" id="MobiDB-lite"/>
    </source>
</evidence>
<accession>A0ABU1LQT1</accession>
<dbReference type="EMBL" id="JAVDRP010000004">
    <property type="protein sequence ID" value="MDR6409122.1"/>
    <property type="molecule type" value="Genomic_DNA"/>
</dbReference>
<dbReference type="Gene3D" id="2.102.10.10">
    <property type="entry name" value="Rieske [2Fe-2S] iron-sulphur domain"/>
    <property type="match status" value="1"/>
</dbReference>